<organism evidence="2 3">
    <name type="scientific">Mycena sanguinolenta</name>
    <dbReference type="NCBI Taxonomy" id="230812"/>
    <lineage>
        <taxon>Eukaryota</taxon>
        <taxon>Fungi</taxon>
        <taxon>Dikarya</taxon>
        <taxon>Basidiomycota</taxon>
        <taxon>Agaricomycotina</taxon>
        <taxon>Agaricomycetes</taxon>
        <taxon>Agaricomycetidae</taxon>
        <taxon>Agaricales</taxon>
        <taxon>Marasmiineae</taxon>
        <taxon>Mycenaceae</taxon>
        <taxon>Mycena</taxon>
    </lineage>
</organism>
<dbReference type="OrthoDB" id="2548432at2759"/>
<evidence type="ECO:0000313" key="3">
    <source>
        <dbReference type="Proteomes" id="UP000623467"/>
    </source>
</evidence>
<evidence type="ECO:0000256" key="1">
    <source>
        <dbReference type="SAM" id="Phobius"/>
    </source>
</evidence>
<reference evidence="2" key="1">
    <citation type="submission" date="2020-05" db="EMBL/GenBank/DDBJ databases">
        <title>Mycena genomes resolve the evolution of fungal bioluminescence.</title>
        <authorList>
            <person name="Tsai I.J."/>
        </authorList>
    </citation>
    <scope>NUCLEOTIDE SEQUENCE</scope>
    <source>
        <strain evidence="2">160909Yilan</strain>
    </source>
</reference>
<keyword evidence="3" id="KW-1185">Reference proteome</keyword>
<proteinExistence type="predicted"/>
<feature type="transmembrane region" description="Helical" evidence="1">
    <location>
        <begin position="87"/>
        <end position="108"/>
    </location>
</feature>
<accession>A0A8H6Y3J6</accession>
<keyword evidence="1" id="KW-0472">Membrane</keyword>
<comment type="caution">
    <text evidence="2">The sequence shown here is derived from an EMBL/GenBank/DDBJ whole genome shotgun (WGS) entry which is preliminary data.</text>
</comment>
<dbReference type="Proteomes" id="UP000623467">
    <property type="component" value="Unassembled WGS sequence"/>
</dbReference>
<keyword evidence="1" id="KW-1133">Transmembrane helix</keyword>
<name>A0A8H6Y3J6_9AGAR</name>
<dbReference type="AlphaFoldDB" id="A0A8H6Y3J6"/>
<feature type="transmembrane region" description="Helical" evidence="1">
    <location>
        <begin position="27"/>
        <end position="49"/>
    </location>
</feature>
<gene>
    <name evidence="2" type="ORF">MSAN_01563600</name>
</gene>
<sequence length="213" mass="23688">MSDAASSLVPPPPPPGLNYIAAIKPSVTLLMIGTVWCSMLIPLLVILFAFSSPSLRRRPLFILNAIAVLIGIVLGIINAYIEVVFRFLASSCVTVLICLQVTSMLSPLTPLKTSVFITFTAILLYIPVFMDIVLIFRVFIVYPPHTMPWLRRLAVFGPPIVFKFIRTANLIVLLVNLTTLVNNGLSPVVAGQIAWSTHPWTKVEYFFQVFDNW</sequence>
<feature type="transmembrane region" description="Helical" evidence="1">
    <location>
        <begin position="61"/>
        <end position="81"/>
    </location>
</feature>
<feature type="transmembrane region" description="Helical" evidence="1">
    <location>
        <begin position="115"/>
        <end position="140"/>
    </location>
</feature>
<evidence type="ECO:0000313" key="2">
    <source>
        <dbReference type="EMBL" id="KAF7351321.1"/>
    </source>
</evidence>
<feature type="transmembrane region" description="Helical" evidence="1">
    <location>
        <begin position="160"/>
        <end position="181"/>
    </location>
</feature>
<protein>
    <submittedName>
        <fullName evidence="2">Uncharacterized protein</fullName>
    </submittedName>
</protein>
<dbReference type="EMBL" id="JACAZH010000013">
    <property type="protein sequence ID" value="KAF7351321.1"/>
    <property type="molecule type" value="Genomic_DNA"/>
</dbReference>
<keyword evidence="1" id="KW-0812">Transmembrane</keyword>